<protein>
    <submittedName>
        <fullName evidence="2">Uncharacterized protein</fullName>
    </submittedName>
</protein>
<proteinExistence type="predicted"/>
<keyword evidence="3" id="KW-1185">Reference proteome</keyword>
<gene>
    <name evidence="2" type="ORF">E2C01_055320</name>
</gene>
<name>A0A5B7GQV5_PORTR</name>
<evidence type="ECO:0000256" key="1">
    <source>
        <dbReference type="SAM" id="MobiDB-lite"/>
    </source>
</evidence>
<organism evidence="2 3">
    <name type="scientific">Portunus trituberculatus</name>
    <name type="common">Swimming crab</name>
    <name type="synonym">Neptunus trituberculatus</name>
    <dbReference type="NCBI Taxonomy" id="210409"/>
    <lineage>
        <taxon>Eukaryota</taxon>
        <taxon>Metazoa</taxon>
        <taxon>Ecdysozoa</taxon>
        <taxon>Arthropoda</taxon>
        <taxon>Crustacea</taxon>
        <taxon>Multicrustacea</taxon>
        <taxon>Malacostraca</taxon>
        <taxon>Eumalacostraca</taxon>
        <taxon>Eucarida</taxon>
        <taxon>Decapoda</taxon>
        <taxon>Pleocyemata</taxon>
        <taxon>Brachyura</taxon>
        <taxon>Eubrachyura</taxon>
        <taxon>Portunoidea</taxon>
        <taxon>Portunidae</taxon>
        <taxon>Portuninae</taxon>
        <taxon>Portunus</taxon>
    </lineage>
</organism>
<sequence length="91" mass="9693">MEKNKISKRKRRSTSALVAAARTRRQAALGWRRGGDHTNKQTNKQTPGPGRCGREAQVTPSTPVAGLTSAYKGAVCVCVCGQRSAVFGLPP</sequence>
<evidence type="ECO:0000313" key="3">
    <source>
        <dbReference type="Proteomes" id="UP000324222"/>
    </source>
</evidence>
<dbReference type="Proteomes" id="UP000324222">
    <property type="component" value="Unassembled WGS sequence"/>
</dbReference>
<accession>A0A5B7GQV5</accession>
<dbReference type="AlphaFoldDB" id="A0A5B7GQV5"/>
<comment type="caution">
    <text evidence="2">The sequence shown here is derived from an EMBL/GenBank/DDBJ whole genome shotgun (WGS) entry which is preliminary data.</text>
</comment>
<reference evidence="2 3" key="1">
    <citation type="submission" date="2019-05" db="EMBL/GenBank/DDBJ databases">
        <title>Another draft genome of Portunus trituberculatus and its Hox gene families provides insights of decapod evolution.</title>
        <authorList>
            <person name="Jeong J.-H."/>
            <person name="Song I."/>
            <person name="Kim S."/>
            <person name="Choi T."/>
            <person name="Kim D."/>
            <person name="Ryu S."/>
            <person name="Kim W."/>
        </authorList>
    </citation>
    <scope>NUCLEOTIDE SEQUENCE [LARGE SCALE GENOMIC DNA]</scope>
    <source>
        <tissue evidence="2">Muscle</tissue>
    </source>
</reference>
<evidence type="ECO:0000313" key="2">
    <source>
        <dbReference type="EMBL" id="MPC61252.1"/>
    </source>
</evidence>
<feature type="region of interest" description="Disordered" evidence="1">
    <location>
        <begin position="30"/>
        <end position="58"/>
    </location>
</feature>
<dbReference type="EMBL" id="VSRR010018344">
    <property type="protein sequence ID" value="MPC61252.1"/>
    <property type="molecule type" value="Genomic_DNA"/>
</dbReference>